<dbReference type="SUPFAM" id="SSF53474">
    <property type="entry name" value="alpha/beta-Hydrolases"/>
    <property type="match status" value="1"/>
</dbReference>
<keyword evidence="8" id="KW-1133">Transmembrane helix</keyword>
<feature type="domain" description="Peptidase S9 prolyl oligopeptidase catalytic" evidence="12">
    <location>
        <begin position="549"/>
        <end position="725"/>
    </location>
</feature>
<dbReference type="GO" id="GO:0008236">
    <property type="term" value="F:serine-type peptidase activity"/>
    <property type="evidence" value="ECO:0007669"/>
    <property type="project" value="UniProtKB-KW"/>
</dbReference>
<evidence type="ECO:0000256" key="9">
    <source>
        <dbReference type="ARBA" id="ARBA00023136"/>
    </source>
</evidence>
<dbReference type="GO" id="GO:0006508">
    <property type="term" value="P:proteolysis"/>
    <property type="evidence" value="ECO:0007669"/>
    <property type="project" value="UniProtKB-KW"/>
</dbReference>
<keyword evidence="3" id="KW-0645">Protease</keyword>
<evidence type="ECO:0000313" key="14">
    <source>
        <dbReference type="EMBL" id="NDV29740.1"/>
    </source>
</evidence>
<dbReference type="Gene3D" id="2.140.10.30">
    <property type="entry name" value="Dipeptidylpeptidase IV, N-terminal domain"/>
    <property type="match status" value="1"/>
</dbReference>
<evidence type="ECO:0000256" key="10">
    <source>
        <dbReference type="ARBA" id="ARBA00023180"/>
    </source>
</evidence>
<evidence type="ECO:0008006" key="15">
    <source>
        <dbReference type="Google" id="ProtNLM"/>
    </source>
</evidence>
<evidence type="ECO:0000256" key="3">
    <source>
        <dbReference type="ARBA" id="ARBA00022670"/>
    </source>
</evidence>
<dbReference type="InterPro" id="IPR002469">
    <property type="entry name" value="Peptidase_S9B_N"/>
</dbReference>
<keyword evidence="10" id="KW-0325">Glycoprotein</keyword>
<dbReference type="PANTHER" id="PTHR11731:SF200">
    <property type="entry name" value="DIPEPTIDYL PEPTIDASE 10, ISOFORM B"/>
    <property type="match status" value="1"/>
</dbReference>
<accession>A0A6B2KYB2</accession>
<keyword evidence="4" id="KW-0812">Transmembrane</keyword>
<proteinExistence type="predicted"/>
<dbReference type="InterPro" id="IPR029058">
    <property type="entry name" value="AB_hydrolase_fold"/>
</dbReference>
<evidence type="ECO:0000256" key="8">
    <source>
        <dbReference type="ARBA" id="ARBA00022989"/>
    </source>
</evidence>
<dbReference type="GO" id="GO:0008239">
    <property type="term" value="F:dipeptidyl-peptidase activity"/>
    <property type="evidence" value="ECO:0007669"/>
    <property type="project" value="TreeGrafter"/>
</dbReference>
<dbReference type="PANTHER" id="PTHR11731">
    <property type="entry name" value="PROTEASE FAMILY S9B,C DIPEPTIDYL-PEPTIDASE IV-RELATED"/>
    <property type="match status" value="1"/>
</dbReference>
<dbReference type="InterPro" id="IPR001375">
    <property type="entry name" value="Peptidase_S9_cat"/>
</dbReference>
<evidence type="ECO:0000256" key="6">
    <source>
        <dbReference type="ARBA" id="ARBA00022825"/>
    </source>
</evidence>
<dbReference type="GO" id="GO:0005886">
    <property type="term" value="C:plasma membrane"/>
    <property type="evidence" value="ECO:0007669"/>
    <property type="project" value="TreeGrafter"/>
</dbReference>
<keyword evidence="9" id="KW-0472">Membrane</keyword>
<organism evidence="14">
    <name type="scientific">Arcella intermedia</name>
    <dbReference type="NCBI Taxonomy" id="1963864"/>
    <lineage>
        <taxon>Eukaryota</taxon>
        <taxon>Amoebozoa</taxon>
        <taxon>Tubulinea</taxon>
        <taxon>Elardia</taxon>
        <taxon>Arcellinida</taxon>
        <taxon>Sphaerothecina</taxon>
        <taxon>Arcellidae</taxon>
        <taxon>Arcella</taxon>
    </lineage>
</organism>
<dbReference type="AlphaFoldDB" id="A0A6B2KYB2"/>
<evidence type="ECO:0000259" key="12">
    <source>
        <dbReference type="Pfam" id="PF00326"/>
    </source>
</evidence>
<keyword evidence="6" id="KW-0720">Serine protease</keyword>
<evidence type="ECO:0000256" key="2">
    <source>
        <dbReference type="ARBA" id="ARBA00022438"/>
    </source>
</evidence>
<evidence type="ECO:0000256" key="7">
    <source>
        <dbReference type="ARBA" id="ARBA00022968"/>
    </source>
</evidence>
<reference evidence="14" key="1">
    <citation type="journal article" date="2020" name="J. Eukaryot. Microbiol.">
        <title>De novo Sequencing, Assembly and Annotation of the Transcriptome for the Free-Living Testate Amoeba Arcella intermedia.</title>
        <authorList>
            <person name="Ribeiro G.M."/>
            <person name="Porfirio-Sousa A.L."/>
            <person name="Maurer-Alcala X.X."/>
            <person name="Katz L.A."/>
            <person name="Lahr D.J.G."/>
        </authorList>
    </citation>
    <scope>NUCLEOTIDE SEQUENCE</scope>
</reference>
<evidence type="ECO:0000256" key="4">
    <source>
        <dbReference type="ARBA" id="ARBA00022692"/>
    </source>
</evidence>
<dbReference type="GO" id="GO:0004177">
    <property type="term" value="F:aminopeptidase activity"/>
    <property type="evidence" value="ECO:0007669"/>
    <property type="project" value="UniProtKB-KW"/>
</dbReference>
<dbReference type="Gene3D" id="3.40.50.1820">
    <property type="entry name" value="alpha/beta hydrolase"/>
    <property type="match status" value="1"/>
</dbReference>
<keyword evidence="5" id="KW-0378">Hydrolase</keyword>
<protein>
    <recommendedName>
        <fullName evidence="15">Peptidase S9 prolyl oligopeptidase catalytic domain-containing protein</fullName>
    </recommendedName>
</protein>
<dbReference type="GO" id="GO:0012505">
    <property type="term" value="C:endomembrane system"/>
    <property type="evidence" value="ECO:0007669"/>
    <property type="project" value="UniProtKB-SubCell"/>
</dbReference>
<keyword evidence="7" id="KW-0735">Signal-anchor</keyword>
<evidence type="ECO:0000256" key="1">
    <source>
        <dbReference type="ARBA" id="ARBA00004606"/>
    </source>
</evidence>
<dbReference type="SUPFAM" id="SSF82171">
    <property type="entry name" value="DPP6 N-terminal domain-like"/>
    <property type="match status" value="1"/>
</dbReference>
<dbReference type="EMBL" id="GIBP01000771">
    <property type="protein sequence ID" value="NDV29740.1"/>
    <property type="molecule type" value="Transcribed_RNA"/>
</dbReference>
<feature type="domain" description="Dipeptidylpeptidase IV N-terminal" evidence="13">
    <location>
        <begin position="118"/>
        <end position="458"/>
    </location>
</feature>
<evidence type="ECO:0000259" key="13">
    <source>
        <dbReference type="Pfam" id="PF00930"/>
    </source>
</evidence>
<sequence>MRSWLFKGVVMRPIFAGITLVVLLTILFVGPSTIYVPPKLQYVTQDELFNSVFQSTVGPVSWAASGSQVLYSLYNATSGIRELRLYNVDTKTDTRVLTEQSLAGLIGRKTKISKFSLSHDGSYVLVGIDANTRWDGLVFCNYLIYASNISYNWIGDTSAPLITNVEWNPTRNEIAYVYMDDVWLYNVDTNNYTRITTDGAVLEIINGRPDWILQKYIFKNNEGLWWSPDGNQITFTRVNESGVPHVTVSHAVSVADYPVNLNMRYPTVGTPNPSIELITYNTLTSSAQTVYFTEEYLTYVQWISNEELIYRTLNRAQNVEVLFMYNTSAGNYTSYQLQYEPEGWIELKNPFYIGGGKLAFIGNVSGYYHIQFLDLWNKNVTAFTSGSFDITQIVGFSNNTLFYMSTEVTPLGRNLYGKSLIENVRYRLTTISPAYNSVVFNRRCTHFVLNYEGPNVPYQSLYSLDPASILNPPIIMTVLNDNADIKKNEGKYYLTYSKYQTIRSSDPSVKLNIQYFVPPKEVKSAKVKYGLLIHADGTAGKQSVSYKWGFGIDQYIASSMGIVVARVDTRGTGARGTDFLFKPRLYYGNISTYDYIAAAKNIPLITDLNIDPTRVGIWGTGIGGYNVLNGLMSGAFKGAITVDPVIDWMNYESTFSEKVMQFPSTNQQGYNFTRLLNNLDQFGNEPSFLLVYGTETNDLYLEKNSQELKKALTQARIAFQTMYYQDWFDDDKAHFVKIFTNYVQQNLL</sequence>
<dbReference type="Pfam" id="PF00326">
    <property type="entry name" value="Peptidase_S9"/>
    <property type="match status" value="1"/>
</dbReference>
<dbReference type="InterPro" id="IPR050278">
    <property type="entry name" value="Serine_Prot_S9B/DPPIV"/>
</dbReference>
<keyword evidence="2" id="KW-0031">Aminopeptidase</keyword>
<evidence type="ECO:0000256" key="5">
    <source>
        <dbReference type="ARBA" id="ARBA00022801"/>
    </source>
</evidence>
<dbReference type="Pfam" id="PF00930">
    <property type="entry name" value="DPPIV_N"/>
    <property type="match status" value="1"/>
</dbReference>
<name>A0A6B2KYB2_9EUKA</name>
<comment type="subcellular location">
    <subcellularLocation>
        <location evidence="11">Endomembrane system</location>
        <topology evidence="11">Single-pass membrane protein</topology>
    </subcellularLocation>
    <subcellularLocation>
        <location evidence="1">Membrane</location>
        <topology evidence="1">Single-pass type II membrane protein</topology>
    </subcellularLocation>
</comment>
<evidence type="ECO:0000256" key="11">
    <source>
        <dbReference type="ARBA" id="ARBA00037847"/>
    </source>
</evidence>